<dbReference type="InterPro" id="IPR011990">
    <property type="entry name" value="TPR-like_helical_dom_sf"/>
</dbReference>
<feature type="repeat" description="TPR" evidence="2">
    <location>
        <begin position="280"/>
        <end position="313"/>
    </location>
</feature>
<proteinExistence type="predicted"/>
<dbReference type="InterPro" id="IPR027417">
    <property type="entry name" value="P-loop_NTPase"/>
</dbReference>
<keyword evidence="4" id="KW-1185">Reference proteome</keyword>
<dbReference type="AlphaFoldDB" id="A0A399RDK2"/>
<sequence>MDEMTEAATTNDQLKQVRALMQRGEFKAASEALDLILKDTPDHQDAIYMAAACARYLGATDTAFRHLDHLKRLSPDFGRAFQEEGHLHRKIGHGDAALTAYQRAVRYNPALVASWTAQAEILSASGRAADAAHARAQADRLKRLPPELLAVTNYVHEGRLIHAERIARAFLQKNPRHIEGMRLLADIGTRLGVHEDADFLLETAIELNPDNPQLRIDHVQVLRKRQKYEAALAQAEALLKHDPESPVFKSIYAIEAMQAGNYDEALGIFDEVLNVLPDDLATLTSQGHALKTAGRTEEAIASYRRAVEVTPLHGDAWYALANLKTYKFSAADIDVMRGALSDPNLHFMGRVHLAFALGKALEDANSYDEAFEAYSSGNVLKKGQIRYTTEQMRAEADGQIEHCTRDLFEKRAGVGHDDPAPIFIVGLPRAGSTLIEQILASHSQVDGTLELPNILSLAHRLRGRKQISDRERYPRILHELPDDELAALGQDYIANTAIHRRGAPFFTDKMPNNFRHIGLISLILPNAKIIDARREPMACCFSGFKQLFAEGQEFSYSLDDIGNYYSIYIEMMAHWDRVLPGKVLRVQHEDVVDDLEGQVRRILDHCGLPFEQACVDFHKTERAVRTASSEQVRQPISRSGVDQWRNFEVHLGPLKDALGPALTDYR</sequence>
<name>A0A399RDK2_9PROT</name>
<dbReference type="Gene3D" id="1.25.40.10">
    <property type="entry name" value="Tetratricopeptide repeat domain"/>
    <property type="match status" value="3"/>
</dbReference>
<organism evidence="3 4">
    <name type="scientific">Henriciella algicola</name>
    <dbReference type="NCBI Taxonomy" id="1608422"/>
    <lineage>
        <taxon>Bacteria</taxon>
        <taxon>Pseudomonadati</taxon>
        <taxon>Pseudomonadota</taxon>
        <taxon>Alphaproteobacteria</taxon>
        <taxon>Hyphomonadales</taxon>
        <taxon>Hyphomonadaceae</taxon>
        <taxon>Henriciella</taxon>
    </lineage>
</organism>
<dbReference type="Pfam" id="PF13432">
    <property type="entry name" value="TPR_16"/>
    <property type="match status" value="1"/>
</dbReference>
<gene>
    <name evidence="3" type="ORF">D1222_09365</name>
</gene>
<evidence type="ECO:0000256" key="1">
    <source>
        <dbReference type="ARBA" id="ARBA00022679"/>
    </source>
</evidence>
<evidence type="ECO:0000256" key="2">
    <source>
        <dbReference type="PROSITE-ProRule" id="PRU00339"/>
    </source>
</evidence>
<dbReference type="SUPFAM" id="SSF52540">
    <property type="entry name" value="P-loop containing nucleoside triphosphate hydrolases"/>
    <property type="match status" value="1"/>
</dbReference>
<dbReference type="PROSITE" id="PS50005">
    <property type="entry name" value="TPR"/>
    <property type="match status" value="2"/>
</dbReference>
<protein>
    <submittedName>
        <fullName evidence="3">Sulfotransferase family protein</fullName>
    </submittedName>
</protein>
<dbReference type="PANTHER" id="PTHR12788:SF10">
    <property type="entry name" value="PROTEIN-TYROSINE SULFOTRANSFERASE"/>
    <property type="match status" value="1"/>
</dbReference>
<dbReference type="OrthoDB" id="9800698at2"/>
<evidence type="ECO:0000313" key="4">
    <source>
        <dbReference type="Proteomes" id="UP000265845"/>
    </source>
</evidence>
<dbReference type="InterPro" id="IPR019734">
    <property type="entry name" value="TPR_rpt"/>
</dbReference>
<dbReference type="Pfam" id="PF14559">
    <property type="entry name" value="TPR_19"/>
    <property type="match status" value="1"/>
</dbReference>
<dbReference type="EMBL" id="QWGA01000006">
    <property type="protein sequence ID" value="RIJ29590.1"/>
    <property type="molecule type" value="Genomic_DNA"/>
</dbReference>
<dbReference type="Proteomes" id="UP000265845">
    <property type="component" value="Unassembled WGS sequence"/>
</dbReference>
<evidence type="ECO:0000313" key="3">
    <source>
        <dbReference type="EMBL" id="RIJ29590.1"/>
    </source>
</evidence>
<dbReference type="InterPro" id="IPR026634">
    <property type="entry name" value="TPST-like"/>
</dbReference>
<dbReference type="GO" id="GO:0008476">
    <property type="term" value="F:protein-tyrosine sulfotransferase activity"/>
    <property type="evidence" value="ECO:0007669"/>
    <property type="project" value="InterPro"/>
</dbReference>
<dbReference type="Pfam" id="PF13469">
    <property type="entry name" value="Sulfotransfer_3"/>
    <property type="match status" value="1"/>
</dbReference>
<dbReference type="SUPFAM" id="SSF48452">
    <property type="entry name" value="TPR-like"/>
    <property type="match status" value="1"/>
</dbReference>
<comment type="caution">
    <text evidence="3">The sequence shown here is derived from an EMBL/GenBank/DDBJ whole genome shotgun (WGS) entry which is preliminary data.</text>
</comment>
<keyword evidence="1 3" id="KW-0808">Transferase</keyword>
<dbReference type="PANTHER" id="PTHR12788">
    <property type="entry name" value="PROTEIN-TYROSINE SULFOTRANSFERASE 2"/>
    <property type="match status" value="1"/>
</dbReference>
<accession>A0A399RDK2</accession>
<dbReference type="Gene3D" id="3.40.50.300">
    <property type="entry name" value="P-loop containing nucleotide triphosphate hydrolases"/>
    <property type="match status" value="1"/>
</dbReference>
<dbReference type="SMART" id="SM00028">
    <property type="entry name" value="TPR"/>
    <property type="match status" value="4"/>
</dbReference>
<reference evidence="3 4" key="1">
    <citation type="submission" date="2018-08" db="EMBL/GenBank/DDBJ databases">
        <title>Henriciella mobilis sp. nov., isolated from seawater.</title>
        <authorList>
            <person name="Cheng H."/>
            <person name="Wu Y.-H."/>
            <person name="Xu X.-W."/>
            <person name="Guo L.-L."/>
        </authorList>
    </citation>
    <scope>NUCLEOTIDE SEQUENCE [LARGE SCALE GENOMIC DNA]</scope>
    <source>
        <strain evidence="3 4">CCUG67844</strain>
    </source>
</reference>
<feature type="repeat" description="TPR" evidence="2">
    <location>
        <begin position="78"/>
        <end position="111"/>
    </location>
</feature>
<keyword evidence="2" id="KW-0802">TPR repeat</keyword>